<reference evidence="2 3" key="1">
    <citation type="submission" date="2014-04" db="EMBL/GenBank/DDBJ databases">
        <authorList>
            <consortium name="DOE Joint Genome Institute"/>
            <person name="Kuo A."/>
            <person name="Kohler A."/>
            <person name="Costa M.D."/>
            <person name="Nagy L.G."/>
            <person name="Floudas D."/>
            <person name="Copeland A."/>
            <person name="Barry K.W."/>
            <person name="Cichocki N."/>
            <person name="Veneault-Fourrey C."/>
            <person name="LaButti K."/>
            <person name="Lindquist E.A."/>
            <person name="Lipzen A."/>
            <person name="Lundell T."/>
            <person name="Morin E."/>
            <person name="Murat C."/>
            <person name="Sun H."/>
            <person name="Tunlid A."/>
            <person name="Henrissat B."/>
            <person name="Grigoriev I.V."/>
            <person name="Hibbett D.S."/>
            <person name="Martin F."/>
            <person name="Nordberg H.P."/>
            <person name="Cantor M.N."/>
            <person name="Hua S.X."/>
        </authorList>
    </citation>
    <scope>NUCLEOTIDE SEQUENCE [LARGE SCALE GENOMIC DNA]</scope>
    <source>
        <strain evidence="2 3">Marx 270</strain>
    </source>
</reference>
<evidence type="ECO:0000256" key="1">
    <source>
        <dbReference type="SAM" id="MobiDB-lite"/>
    </source>
</evidence>
<dbReference type="HOGENOM" id="CLU_2321309_0_0_1"/>
<protein>
    <submittedName>
        <fullName evidence="2">Uncharacterized protein</fullName>
    </submittedName>
</protein>
<feature type="region of interest" description="Disordered" evidence="1">
    <location>
        <begin position="1"/>
        <end position="29"/>
    </location>
</feature>
<dbReference type="InParanoid" id="A0A0C3K6I6"/>
<proteinExistence type="predicted"/>
<accession>A0A0C3K6I6</accession>
<reference evidence="3" key="2">
    <citation type="submission" date="2015-01" db="EMBL/GenBank/DDBJ databases">
        <title>Evolutionary Origins and Diversification of the Mycorrhizal Mutualists.</title>
        <authorList>
            <consortium name="DOE Joint Genome Institute"/>
            <consortium name="Mycorrhizal Genomics Consortium"/>
            <person name="Kohler A."/>
            <person name="Kuo A."/>
            <person name="Nagy L.G."/>
            <person name="Floudas D."/>
            <person name="Copeland A."/>
            <person name="Barry K.W."/>
            <person name="Cichocki N."/>
            <person name="Veneault-Fourrey C."/>
            <person name="LaButti K."/>
            <person name="Lindquist E.A."/>
            <person name="Lipzen A."/>
            <person name="Lundell T."/>
            <person name="Morin E."/>
            <person name="Murat C."/>
            <person name="Riley R."/>
            <person name="Ohm R."/>
            <person name="Sun H."/>
            <person name="Tunlid A."/>
            <person name="Henrissat B."/>
            <person name="Grigoriev I.V."/>
            <person name="Hibbett D.S."/>
            <person name="Martin F."/>
        </authorList>
    </citation>
    <scope>NUCLEOTIDE SEQUENCE [LARGE SCALE GENOMIC DNA]</scope>
    <source>
        <strain evidence="3">Marx 270</strain>
    </source>
</reference>
<evidence type="ECO:0000313" key="2">
    <source>
        <dbReference type="EMBL" id="KIO05207.1"/>
    </source>
</evidence>
<dbReference type="AlphaFoldDB" id="A0A0C3K6I6"/>
<evidence type="ECO:0000313" key="3">
    <source>
        <dbReference type="Proteomes" id="UP000054217"/>
    </source>
</evidence>
<name>A0A0C3K6I6_PISTI</name>
<feature type="compositionally biased region" description="Polar residues" evidence="1">
    <location>
        <begin position="81"/>
        <end position="99"/>
    </location>
</feature>
<feature type="region of interest" description="Disordered" evidence="1">
    <location>
        <begin position="42"/>
        <end position="99"/>
    </location>
</feature>
<gene>
    <name evidence="2" type="ORF">M404DRAFT_535740</name>
</gene>
<dbReference type="Proteomes" id="UP000054217">
    <property type="component" value="Unassembled WGS sequence"/>
</dbReference>
<organism evidence="2 3">
    <name type="scientific">Pisolithus tinctorius Marx 270</name>
    <dbReference type="NCBI Taxonomy" id="870435"/>
    <lineage>
        <taxon>Eukaryota</taxon>
        <taxon>Fungi</taxon>
        <taxon>Dikarya</taxon>
        <taxon>Basidiomycota</taxon>
        <taxon>Agaricomycotina</taxon>
        <taxon>Agaricomycetes</taxon>
        <taxon>Agaricomycetidae</taxon>
        <taxon>Boletales</taxon>
        <taxon>Sclerodermatineae</taxon>
        <taxon>Pisolithaceae</taxon>
        <taxon>Pisolithus</taxon>
    </lineage>
</organism>
<dbReference type="EMBL" id="KN831968">
    <property type="protein sequence ID" value="KIO05207.1"/>
    <property type="molecule type" value="Genomic_DNA"/>
</dbReference>
<keyword evidence="3" id="KW-1185">Reference proteome</keyword>
<sequence>MNANADEGEREKGTMMSDSSGEEDGENLKRRVECVRPRFCSPEGMGRRVVLGQPPLNSKPDWSPLSSSVPMLIPHDPPDPLQTTHHITSTRHQSQGSFG</sequence>